<dbReference type="EMBL" id="MN739946">
    <property type="protein sequence ID" value="QHT79185.1"/>
    <property type="molecule type" value="Genomic_DNA"/>
</dbReference>
<protein>
    <submittedName>
        <fullName evidence="1">Uncharacterized protein</fullName>
    </submittedName>
</protein>
<proteinExistence type="predicted"/>
<accession>A0A6C0HG96</accession>
<reference evidence="1" key="1">
    <citation type="journal article" date="2020" name="Nature">
        <title>Giant virus diversity and host interactions through global metagenomics.</title>
        <authorList>
            <person name="Schulz F."/>
            <person name="Roux S."/>
            <person name="Paez-Espino D."/>
            <person name="Jungbluth S."/>
            <person name="Walsh D.A."/>
            <person name="Denef V.J."/>
            <person name="McMahon K.D."/>
            <person name="Konstantinidis K.T."/>
            <person name="Eloe-Fadrosh E.A."/>
            <person name="Kyrpides N.C."/>
            <person name="Woyke T."/>
        </authorList>
    </citation>
    <scope>NUCLEOTIDE SEQUENCE</scope>
    <source>
        <strain evidence="1">GVMAG-M-3300023179-99</strain>
    </source>
</reference>
<evidence type="ECO:0000313" key="1">
    <source>
        <dbReference type="EMBL" id="QHT79185.1"/>
    </source>
</evidence>
<sequence>MAHGFMNCECGKVQGVLCAHHAAELAYLESLPTVAQLAAIKAAAKAEERKRLEERKKLLGPLWWFICW</sequence>
<organism evidence="1">
    <name type="scientific">viral metagenome</name>
    <dbReference type="NCBI Taxonomy" id="1070528"/>
    <lineage>
        <taxon>unclassified sequences</taxon>
        <taxon>metagenomes</taxon>
        <taxon>organismal metagenomes</taxon>
    </lineage>
</organism>
<name>A0A6C0HG96_9ZZZZ</name>
<dbReference type="AlphaFoldDB" id="A0A6C0HG96"/>